<dbReference type="Proteomes" id="UP000489190">
    <property type="component" value="Unassembled WGS sequence"/>
</dbReference>
<feature type="transmembrane region" description="Helical" evidence="1">
    <location>
        <begin position="12"/>
        <end position="30"/>
    </location>
</feature>
<keyword evidence="1" id="KW-1133">Transmembrane helix</keyword>
<name>A0A7X2C223_9PSED</name>
<evidence type="ECO:0000313" key="3">
    <source>
        <dbReference type="Proteomes" id="UP000489190"/>
    </source>
</evidence>
<accession>A0A7X2C223</accession>
<sequence length="128" mass="13895">MNTPRIRQFVAWALYACVLFNLLSCGFAHGQMSAQSLHGLNGQFCSLSHHGSPAPMKDLAGNHDSLKSDQAPCPICSGAIVVLLALFALAWPRIRPVLLTGLDQRCKPPSRYSWPSANPRASPPVFQV</sequence>
<dbReference type="RefSeq" id="WP_153326562.1">
    <property type="nucleotide sequence ID" value="NZ_WIWI01000005.1"/>
</dbReference>
<organism evidence="2 3">
    <name type="scientific">Pseudomonas helleri</name>
    <dbReference type="NCBI Taxonomy" id="1608996"/>
    <lineage>
        <taxon>Bacteria</taxon>
        <taxon>Pseudomonadati</taxon>
        <taxon>Pseudomonadota</taxon>
        <taxon>Gammaproteobacteria</taxon>
        <taxon>Pseudomonadales</taxon>
        <taxon>Pseudomonadaceae</taxon>
        <taxon>Pseudomonas</taxon>
    </lineage>
</organism>
<dbReference type="InterPro" id="IPR021333">
    <property type="entry name" value="DUF2946"/>
</dbReference>
<keyword evidence="1" id="KW-0472">Membrane</keyword>
<dbReference type="EMBL" id="WIWI01000005">
    <property type="protein sequence ID" value="MQT88025.1"/>
    <property type="molecule type" value="Genomic_DNA"/>
</dbReference>
<dbReference type="Pfam" id="PF11162">
    <property type="entry name" value="DUF2946"/>
    <property type="match status" value="1"/>
</dbReference>
<protein>
    <submittedName>
        <fullName evidence="2">DUF2946 domain-containing protein</fullName>
    </submittedName>
</protein>
<keyword evidence="1" id="KW-0812">Transmembrane</keyword>
<reference evidence="2 3" key="1">
    <citation type="submission" date="2019-10" db="EMBL/GenBank/DDBJ databases">
        <title>Evaluation of single-gene subtyping targets for Pseudomonas.</title>
        <authorList>
            <person name="Reichler S.J."/>
            <person name="Orsi R.H."/>
            <person name="Wiedmann M."/>
            <person name="Martin N.H."/>
            <person name="Murphy S.I."/>
        </authorList>
    </citation>
    <scope>NUCLEOTIDE SEQUENCE [LARGE SCALE GENOMIC DNA]</scope>
    <source>
        <strain evidence="2 3">FSL R10-3254</strain>
    </source>
</reference>
<evidence type="ECO:0000313" key="2">
    <source>
        <dbReference type="EMBL" id="MQT88025.1"/>
    </source>
</evidence>
<feature type="transmembrane region" description="Helical" evidence="1">
    <location>
        <begin position="71"/>
        <end position="91"/>
    </location>
</feature>
<comment type="caution">
    <text evidence="2">The sequence shown here is derived from an EMBL/GenBank/DDBJ whole genome shotgun (WGS) entry which is preliminary data.</text>
</comment>
<proteinExistence type="predicted"/>
<evidence type="ECO:0000256" key="1">
    <source>
        <dbReference type="SAM" id="Phobius"/>
    </source>
</evidence>
<gene>
    <name evidence="2" type="ORF">GHO39_02440</name>
</gene>
<dbReference type="AlphaFoldDB" id="A0A7X2C223"/>